<proteinExistence type="predicted"/>
<dbReference type="AlphaFoldDB" id="C0RCG4"/>
<keyword evidence="2" id="KW-0614">Plasmid</keyword>
<evidence type="ECO:0000313" key="3">
    <source>
        <dbReference type="Proteomes" id="UP000003481"/>
    </source>
</evidence>
<geneLocation type="plasmid" evidence="2 3">
    <name>A14S_lp28-3</name>
</geneLocation>
<feature type="transmembrane region" description="Helical" evidence="1">
    <location>
        <begin position="6"/>
        <end position="23"/>
    </location>
</feature>
<gene>
    <name evidence="2" type="ORF">BSPA14S_H0038</name>
</gene>
<keyword evidence="1" id="KW-0812">Transmembrane</keyword>
<evidence type="ECO:0000313" key="2">
    <source>
        <dbReference type="EMBL" id="ACN53429.1"/>
    </source>
</evidence>
<sequence length="51" mass="6384">MDKYFKYIFIYCFLFLFTNTRIFRKCQGWILGFKPIEEDMKENNKKLQGIY</sequence>
<evidence type="ECO:0000256" key="1">
    <source>
        <dbReference type="SAM" id="Phobius"/>
    </source>
</evidence>
<keyword evidence="1" id="KW-0472">Membrane</keyword>
<accession>C0RCG4</accession>
<dbReference type="EMBL" id="CP001471">
    <property type="protein sequence ID" value="ACN53429.1"/>
    <property type="molecule type" value="Genomic_DNA"/>
</dbReference>
<dbReference type="Proteomes" id="UP000003481">
    <property type="component" value="Plasmid A14S_lp28-3"/>
</dbReference>
<protein>
    <submittedName>
        <fullName evidence="2">Uncharacterized protein</fullName>
    </submittedName>
</protein>
<organism evidence="2 3">
    <name type="scientific">Borreliella spielmanii A14S</name>
    <dbReference type="NCBI Taxonomy" id="498742"/>
    <lineage>
        <taxon>Bacteria</taxon>
        <taxon>Pseudomonadati</taxon>
        <taxon>Spirochaetota</taxon>
        <taxon>Spirochaetia</taxon>
        <taxon>Spirochaetales</taxon>
        <taxon>Borreliaceae</taxon>
        <taxon>Borreliella</taxon>
    </lineage>
</organism>
<reference evidence="2 3" key="1">
    <citation type="journal article" date="2012" name="J. Bacteriol.">
        <title>Whole-Genome Sequences of Borrelia bissettii, Borrelia valaisiana, and Borrelia spielmanii.</title>
        <authorList>
            <person name="Schutzer S.E."/>
            <person name="Fraser-Liggett C.M."/>
            <person name="Qiu W.G."/>
            <person name="Kraiczy P."/>
            <person name="Mongodin E.F."/>
            <person name="Dunn J.J."/>
            <person name="Luft B.J."/>
            <person name="Casjens S.R."/>
        </authorList>
    </citation>
    <scope>NUCLEOTIDE SEQUENCE [LARGE SCALE GENOMIC DNA]</scope>
    <source>
        <strain evidence="2 3">A14S</strain>
        <plasmid evidence="2 3">A14S_lp28-3</plasmid>
    </source>
</reference>
<dbReference type="HOGENOM" id="CLU_3096280_0_0_12"/>
<name>C0RCG4_9SPIR</name>
<keyword evidence="1" id="KW-1133">Transmembrane helix</keyword>